<feature type="domain" description="Trimeric autotransporter adhesin YadA-like head" evidence="3">
    <location>
        <begin position="444"/>
        <end position="460"/>
    </location>
</feature>
<feature type="domain" description="Trimeric autotransporter adhesin YadA-like head" evidence="3">
    <location>
        <begin position="1584"/>
        <end position="1610"/>
    </location>
</feature>
<feature type="domain" description="Trimeric autotransporter adhesin YadA-like head" evidence="3">
    <location>
        <begin position="3530"/>
        <end position="3556"/>
    </location>
</feature>
<feature type="domain" description="Trimeric autotransporter adhesin YadA-like head" evidence="3">
    <location>
        <begin position="3342"/>
        <end position="3368"/>
    </location>
</feature>
<sequence>MRNNIEANAAAESHIPYNQDRGGRVVKTNWGAGSYAPTMRFFGGLMSGASATSMALAAMFAGTMMVVPTDTAIAGDRCVLQDRGTGGSTTGGPDFGGRANGLDALACGNEARTDGNRAVAVGFDANALEANAIAIGARATVVAGSASAIAIGRDTRVNASASRAVLMGAGSTIGNGAGTSSVDSVVIGSNSTLVGASSTIIGTENTLTGNFSFAVGDNLNLTGDSSVAVGSNADMVGNFSVGVGASTDVDGDLATGVGSGATAQGTEATALGFRSNATGLYATSLGSRANALAQGAIAIGGDGDDSAFAGGTTSIGAEALGLNAIAIGVDSYSSSQNSVALGTNSQATNLNGIAIGTSAAANNTNAIAIGDDSDAEFFGVAVGSISQATGQSSLALGRDAQASQLEAVAAGFESRASGQRAIAVGGQSQATADDAIAVGSDSIASGVDAIAIGRNAVSLGSVALGAGAQASGGSAFGDGAIAGTDGAGNAQSTGNTAIGEGATANVVNNTTALGDGAIANVTAGDVALGAGSITAAPNLVGSTTIGGLTLDATQYAGSASSVVSVGSAGAERQITNVAPGRVTATSTDAINGSQLFELAEQVSTISSGGGGAIDYVNVNGTATGAGSNTAANSGALGVESIAIGDSTSAANNGDIAIGRDASAAGANTVALGVASETLGQESVSIGLLAGANGVAGSSFNTAIGGRSGQNVDGTGNAAIGTNAGNNVSGDQNFAGGLGAGTGVQGVDNVSLGTDAGDFVTGNRNIALGVRSLAGTNAAAVTGEQNVAIGFGALSGTSGNNNVAIGREVNNIGGEINSTTAIGDDAETRRDNATAIGLASRANATEGDVALGWGSSTSASTGAAYFTQDANGTRGIVSVGDRRIQGVLAGSAPTEAVNVSQLSGVAEAIDGFVSPTNSLFDETANGAPTTGPVLTVDVDGDGTAENFNTIEEAVQNVAANAGGESQFVTEDFDNSARPTATGNDSSAGGNAARALGDRSVAIGNASSALRVAGVAIGSGATTNGAHSVAIGGDYSGDSASTNGDLTTAVGAGSTANGFGTSAFGTNAEARNTLALAVGFNSTAEGVASIAIAGAQAGPNGQGTIGIGPTLVDNSSIGIGEASISGVQRFTTPFDPIDPNAVGSYNIAIGFTSTANTGDNNVALGRDALSQGGNATALGFGAQATAAGAFAGGSGAQASGVDAIAIGTGAISLGSQAIGAGAQASGGGAAFGDGAIAGTDGAGNAQSAGNTAIGEGATANVVGNTTALGFGATAAVTAGDVALGANSVTTAAAGTSYVTGVADLGGGVVSVGSTGAERRIQNVAAGAAATDAVNVSQLQQQTENIDAIISPTNNIFDDTTGQLAGGDVVTVDGTGYGSVEEAVQAVADGAEIDYVNVNGTTTGAGSNDADNSGALGANAIAIGDSALAQDASSTAIGTGANSGAVNSIAMGTGANTATDANASVAIGLNAETLAGAGSGVAIGNGSSSGAVGAVAIGSQANGEGANSFAGGTNARALGGTSVALGNQTLADGTSSVAVGTNAQANQIGTVAVGQLSTASQSRAVAVGRESLADQTGATAIGTLTDATGTNATAIGSGAQATANGAFAGGFGAEASGADAIAIGTGAISLGSQAIGAGAQASGGGVALGDNAIAGTDGGATPVALTARNVALGEGAIASTIDDSVALGANSVDGGINLVGDTTVGGVTLTATDYAGSAASVVSVGDAANNIERQITNVAPGRVTDTSTDAINGSQLFALTEQVANGAGSQFITQGFAPANAPVASGGRASAGGQDAVAAGANSVALGADSGTDAASSGSVALGFDSSVTNAFGGVAIGGASEATQEMGVSVGAFSEASGRGAIAIGGSTAVSDPNGATGSGADSIAIGVTSSASQAEAIAIGREASASVAGSVALGARSTTGAAVAVTDATVGGTTFGTNTTAGTFAGSAPTSVVSVGSAGNERQITNVAAGQITETSTDAINGSQLWAVADVVDNIATGETGPFVSENAAGDPAPSNTGTDAVAGGFGAQANAAQATAIGNDSQANVDRATALGFGAQANAAAATALGTASVAATDDATAVGFSADALGADSTAVGATALAGGNVSAVVGFEATDNSVANSTVLGSNASIAAGVTQRSVALGQGSTVAADVNGTADVTITNTDGSTTFGGFAGTAPVGAVSVGSAGNERVITNVAAGAVTATSTDAINGSQLFSVATEVNNNAQDIANIVNNGAGSQFVTEDFAGSTAPNASGTNASAGGDGAVASAESALALGVGATASDGTSNIAIGDGALADGNIAGTGNALAIGTNADAGETGSIALGADSSVGDVASNGVAIGTNASVGTDSDGSVVLGAGATALAAGDANLDPAVTSTAGSTVIGAGAESRSTGTVALGDRALAEGIAAIASGSRAVANGAGAIATGNRAQATADRSIAMGVDGTDGNALGAIAGGVDSVAIGTDATTLNANDVALGSNSVTAAAVQVDTATVGGTTFGDNTTAGTFAGNTPSSVVSVGSVGNERQITNVAAGQITETSTDAINGSQLWAVADVVDDLATGEAGPFVSDNTAGAADPTAAGADASAGGFGAVADGAASTVIGNSALDNGVANSTVLGNGASITAGVTQSSVALGQGSTVAADVVGTTDVTIGAVGSSTTFGGFAGTTPAGAVSVGTAGGERVITNVAAGAVTATSTDAINGSQLFSVATEVNNNTQDIANITNGTTQLPYFKANSTLPGDPDAQANGDDAIAIGTSSVADGNFSVAIGAGSEVTTGQGIAIGQSASSLDAHAISIGLSSRANGDGAVSLGRRANSFGSSAVALGSETAALAETATAIGFASRANDLSSTAIGYLADSFGDNSIAMGTRATTAMGANDAVAIGTSAQGGAVNAIAIGNAANATAVGDVALGSGSVTAAAVDTPNVTIAGTTYDFAGSSAAGGTAPASVVSVGDAGAERQITNVAAGQITATSTDAVNGSQLFATNQAVEQLATGQVGPFVSENAGGDPAPSNIGPNSVAGGFGAVANGAGATAVGNDSTATGDDATAFGFAADALGVDSTAIGATAVAGGNGSVVVGFQAVDNAVANSTVLGNGASIAAGVTQNSVALGQGSTVAADVTGTTDVTITNTDGSTTFGGFAGTTPAGAVSVGSVGNERVITNVAAGAVTATSTDAINGSQLFSVATEVNNNAQAIANGAGSQFITEDFPNSVVPTATGLDASAGGNNARALGNQSVAIGDQALAQEQTSIAIGGESSVTSGPSGIAIGFRASAVGDGVGGGGVVIGDNASAIGSSTVAVGRGNQALSNGSTVVGNGSSVGTGSDSGIAIGNNAAVADNALRGVAIGDGAGADAEDSMAFGSRASAQYAGSVAIGADSDTGAAAPMGTGYVTGDAAPASVVSFGSAGNERRLTNVAAGSDATDAVNVSQLQQQTENIDNIISPTNDIFDDTTGQLVGGDVVTVDGTGYGSVEEAVQAVAGNTGQFVTNNFAGTTAPVASAAGASAGGDGAEATGIDAVAIGRIANASGEAATAVGSETIASGTGASAFGDDANALADFSTALGDGADVNGVLSAGGVAVGADAEVNNAQGGVAIGSGARVGDPATPTTVAAGGVAIGGLARANNATTTAVGTGAIANNVGDVALGSGSVSAAANPTANATIAGTTYNFAGDAPTSVVSVGAVGAERQITNVAAGQITATSTDAVNGSQLFATNQAVEQIATGQVGPFVSENAAGDPDPSNAGIDAVAGGFGAQANAAQATAVGNDSQANAANAAAFGYDAQANVANAVALGSGARALGVGDVAIGAGTVTAASAGAAYGTAATNPGNGVVSVGDRRIQGVADGSADDEAVNVAQLRNQADEIDALLGSNDLLDANGDPTGNTLATIGTAPQTTVQGALEAQDVIVTEQGNSTASSFSTASTYDETTGTVTASLDYDGTTYNNVQEVVNNIEGDITNITNGDVGLVQQAGVPGAGNANPITVGAATGGTVVDFTGTDGERTLSGVAAGTAGTDAVNIDQAQAAADAGAATFGGGAAFDVATGVATAPTFTVGNVDSDNVADAITAADDKADQTGGDTATAFGGASTYDPNTGELVASLDYDGGTFDNVQDVVNNIEGDITNITNGTDGPFRSENAAMDADPSNVGENAVAGGFGAVADADGATAVGNDSVAAGDDATALGFSAQANGLESTALGATSSAQGAGSVAIGYGADATADGDIALGAGTVTAASTDASYGTAEAAPTTGVASVGGRRIQGVAAGAADDEAVNVAQLRNQADAINDVIGQDVINPDGTNNTTNIVFNTPDGTTAGDVTTAIENITTSVDDNSTEINNIINGNVGLVQQDGDIDPTNTNPITVGAETGGTEVDFANANDEDRVLTSVADGAIDATSTDAINGSQLFGVGDNVNNFFGSGDVFAGVDPVFVTPNGGTANNVADAFQEVSTQVDGNTTNITNNTTAIENITNGTAGLVQQEGGAPGDGLITVGAETQGTEVSLANSDGADRTLSGVADGEVSDTSNEAVNGSQLFATNELVEGNTTAIENLDNRVTTNETNIAGNTTAIENLDNRVTTNETNIAGNTTAIENLDGRVTNNETNIAGNTTAIENIDGRVTNNRTDIDNLINGTAGLVQQDPTTREITVGADTDGDRIILNNNAGETRTVAGVTDGLISADSTEAVNGSQLFATNEKVTQNMMDIAANHVKIQNNTNAINDLNNTAVRYDTDMNGAPINQITLGQSAGLDGPVIIRNVANGVADNDAVNVGQLRDAVREANDYTDARVMELATQVDGRLNDLEFNLADYRQEAQAGIASVMASSQIRYDDRPGKLSIGAGVGGFLGQISVASGIGYTNEDQDVRINAGFGYNPARNEATWGAGATFTLN</sequence>
<evidence type="ECO:0000313" key="5">
    <source>
        <dbReference type="EMBL" id="WOE73892.1"/>
    </source>
</evidence>
<evidence type="ECO:0000256" key="2">
    <source>
        <dbReference type="ARBA" id="ARBA00022927"/>
    </source>
</evidence>
<feature type="domain" description="Trimeric autotransporter adhesin YadA-like head" evidence="3">
    <location>
        <begin position="4188"/>
        <end position="4213"/>
    </location>
</feature>
<feature type="domain" description="Trimeric autotransporter adhesin YadA-like stalk" evidence="4">
    <location>
        <begin position="3992"/>
        <end position="4020"/>
    </location>
</feature>
<feature type="domain" description="Trimeric autotransporter adhesin YadA-like head" evidence="3">
    <location>
        <begin position="2884"/>
        <end position="2907"/>
    </location>
</feature>
<feature type="domain" description="Trimeric autotransporter adhesin YadA-like head" evidence="3">
    <location>
        <begin position="416"/>
        <end position="442"/>
    </location>
</feature>
<feature type="domain" description="Trimeric autotransporter adhesin YadA-like head" evidence="3">
    <location>
        <begin position="347"/>
        <end position="373"/>
    </location>
</feature>
<feature type="domain" description="Trimeric autotransporter adhesin YadA-like stalk" evidence="4">
    <location>
        <begin position="4242"/>
        <end position="4280"/>
    </location>
</feature>
<keyword evidence="1" id="KW-0813">Transport</keyword>
<feature type="domain" description="Trimeric autotransporter adhesin YadA-like head" evidence="3">
    <location>
        <begin position="388"/>
        <end position="414"/>
    </location>
</feature>
<feature type="domain" description="Trimeric autotransporter adhesin YadA-like stalk" evidence="4">
    <location>
        <begin position="1962"/>
        <end position="2005"/>
    </location>
</feature>
<feature type="domain" description="Trimeric autotransporter adhesin YadA-like head" evidence="3">
    <location>
        <begin position="1013"/>
        <end position="1031"/>
    </location>
</feature>
<dbReference type="Pfam" id="PF05662">
    <property type="entry name" value="YadA_stalk"/>
    <property type="match status" value="19"/>
</dbReference>
<feature type="domain" description="Trimeric autotransporter adhesin YadA-like head" evidence="3">
    <location>
        <begin position="2448"/>
        <end position="2474"/>
    </location>
</feature>
<dbReference type="SUPFAM" id="SSF101967">
    <property type="entry name" value="Adhesin YadA, collagen-binding domain"/>
    <property type="match status" value="25"/>
</dbReference>
<feature type="domain" description="Trimeric autotransporter adhesin YadA-like stalk" evidence="4">
    <location>
        <begin position="3677"/>
        <end position="3715"/>
    </location>
</feature>
<feature type="domain" description="Trimeric autotransporter adhesin YadA-like head" evidence="3">
    <location>
        <begin position="4134"/>
        <end position="4158"/>
    </location>
</feature>
<feature type="domain" description="Trimeric autotransporter adhesin YadA-like stalk" evidence="4">
    <location>
        <begin position="3151"/>
        <end position="3191"/>
    </location>
</feature>
<dbReference type="Proteomes" id="UP001302429">
    <property type="component" value="Chromosome"/>
</dbReference>
<feature type="domain" description="Trimeric autotransporter adhesin YadA-like head" evidence="3">
    <location>
        <begin position="3207"/>
        <end position="3233"/>
    </location>
</feature>
<dbReference type="Pfam" id="PF05658">
    <property type="entry name" value="YadA_head"/>
    <property type="match status" value="41"/>
</dbReference>
<feature type="domain" description="Trimeric autotransporter adhesin YadA-like head" evidence="3">
    <location>
        <begin position="4160"/>
        <end position="4184"/>
    </location>
</feature>
<feature type="domain" description="Trimeric autotransporter adhesin YadA-like stalk" evidence="4">
    <location>
        <begin position="4368"/>
        <end position="4401"/>
    </location>
</feature>
<dbReference type="InterPro" id="IPR008635">
    <property type="entry name" value="Coiled_stalk_dom"/>
</dbReference>
<feature type="domain" description="Trimeric autotransporter adhesin YadA-like head" evidence="3">
    <location>
        <begin position="3047"/>
        <end position="3073"/>
    </location>
</feature>
<dbReference type="Gene3D" id="1.20.5.340">
    <property type="match status" value="1"/>
</dbReference>
<feature type="domain" description="Trimeric autotransporter adhesin YadA-like head" evidence="3">
    <location>
        <begin position="635"/>
        <end position="661"/>
    </location>
</feature>
<feature type="domain" description="Trimeric autotransporter adhesin YadA-like head" evidence="3">
    <location>
        <begin position="2047"/>
        <end position="2068"/>
    </location>
</feature>
<feature type="domain" description="Trimeric autotransporter adhesin YadA-like head" evidence="3">
    <location>
        <begin position="2074"/>
        <end position="2095"/>
    </location>
</feature>
<feature type="domain" description="Trimeric autotransporter adhesin YadA-like head" evidence="3">
    <location>
        <begin position="2016"/>
        <end position="2041"/>
    </location>
</feature>
<feature type="domain" description="Trimeric autotransporter adhesin YadA-like stalk" evidence="4">
    <location>
        <begin position="4651"/>
        <end position="4686"/>
    </location>
</feature>
<accession>A0AA97HZI6</accession>
<feature type="domain" description="Trimeric autotransporter adhesin YadA-like head" evidence="3">
    <location>
        <begin position="3776"/>
        <end position="3797"/>
    </location>
</feature>
<feature type="domain" description="Trimeric autotransporter adhesin YadA-like stalk" evidence="4">
    <location>
        <begin position="2952"/>
        <end position="2991"/>
    </location>
</feature>
<name>A0AA97HZI6_9SPHN</name>
<feature type="domain" description="Trimeric autotransporter adhesin YadA-like stalk" evidence="4">
    <location>
        <begin position="3826"/>
        <end position="3863"/>
    </location>
</feature>
<feature type="domain" description="Trimeric autotransporter adhesin YadA-like stalk" evidence="4">
    <location>
        <begin position="4734"/>
        <end position="4765"/>
    </location>
</feature>
<dbReference type="SUPFAM" id="SSF54523">
    <property type="entry name" value="Pili subunits"/>
    <property type="match status" value="1"/>
</dbReference>
<feature type="domain" description="Trimeric autotransporter adhesin YadA-like head" evidence="3">
    <location>
        <begin position="3502"/>
        <end position="3527"/>
    </location>
</feature>
<feature type="domain" description="Trimeric autotransporter adhesin YadA-like stalk" evidence="4">
    <location>
        <begin position="2677"/>
        <end position="2719"/>
    </location>
</feature>
<feature type="domain" description="Trimeric autotransporter adhesin YadA-like stalk" evidence="4">
    <location>
        <begin position="573"/>
        <end position="616"/>
    </location>
</feature>
<feature type="domain" description="Trimeric autotransporter adhesin YadA-like head" evidence="3">
    <location>
        <begin position="2795"/>
        <end position="2820"/>
    </location>
</feature>
<evidence type="ECO:0000259" key="3">
    <source>
        <dbReference type="Pfam" id="PF05658"/>
    </source>
</evidence>
<feature type="domain" description="Trimeric autotransporter adhesin YadA-like head" evidence="3">
    <location>
        <begin position="251"/>
        <end position="275"/>
    </location>
</feature>
<feature type="domain" description="Trimeric autotransporter adhesin YadA-like head" evidence="3">
    <location>
        <begin position="817"/>
        <end position="836"/>
    </location>
</feature>
<feature type="domain" description="Trimeric autotransporter adhesin YadA-like stalk" evidence="4">
    <location>
        <begin position="3401"/>
        <end position="3439"/>
    </location>
</feature>
<feature type="domain" description="Trimeric autotransporter adhesin YadA-like head" evidence="3">
    <location>
        <begin position="979"/>
        <end position="1004"/>
    </location>
</feature>
<dbReference type="InterPro" id="IPR011049">
    <property type="entry name" value="Serralysin-like_metalloprot_C"/>
</dbReference>
<keyword evidence="6" id="KW-1185">Reference proteome</keyword>
<feature type="domain" description="Trimeric autotransporter adhesin YadA-like stalk" evidence="4">
    <location>
        <begin position="882"/>
        <end position="910"/>
    </location>
</feature>
<feature type="domain" description="Trimeric autotransporter adhesin YadA-like head" evidence="3">
    <location>
        <begin position="3019"/>
        <end position="3043"/>
    </location>
</feature>
<gene>
    <name evidence="5" type="ORF">RB602_08420</name>
</gene>
<feature type="domain" description="Trimeric autotransporter adhesin YadA-like head" evidence="3">
    <location>
        <begin position="2739"/>
        <end position="2765"/>
    </location>
</feature>
<dbReference type="EMBL" id="CP136594">
    <property type="protein sequence ID" value="WOE73892.1"/>
    <property type="molecule type" value="Genomic_DNA"/>
</dbReference>
<feature type="domain" description="Trimeric autotransporter adhesin YadA-like stalk" evidence="4">
    <location>
        <begin position="4495"/>
        <end position="4532"/>
    </location>
</feature>
<reference evidence="5 6" key="1">
    <citation type="submission" date="2023-10" db="EMBL/GenBank/DDBJ databases">
        <title>Complete genome sequence of a Sphingomonadaceae bacterium.</title>
        <authorList>
            <person name="Yan C."/>
        </authorList>
    </citation>
    <scope>NUCLEOTIDE SEQUENCE [LARGE SCALE GENOMIC DNA]</scope>
    <source>
        <strain evidence="5 6">SCSIO 66989</strain>
    </source>
</reference>
<feature type="domain" description="Trimeric autotransporter adhesin YadA-like head" evidence="3">
    <location>
        <begin position="115"/>
        <end position="139"/>
    </location>
</feature>
<feature type="domain" description="Trimeric autotransporter adhesin YadA-like head" evidence="3">
    <location>
        <begin position="319"/>
        <end position="345"/>
    </location>
</feature>
<dbReference type="GO" id="GO:0015031">
    <property type="term" value="P:protein transport"/>
    <property type="evidence" value="ECO:0007669"/>
    <property type="project" value="UniProtKB-KW"/>
</dbReference>
<dbReference type="Gene3D" id="6.10.250.2040">
    <property type="match status" value="1"/>
</dbReference>
<evidence type="ECO:0000259" key="4">
    <source>
        <dbReference type="Pfam" id="PF05662"/>
    </source>
</evidence>
<evidence type="ECO:0008006" key="7">
    <source>
        <dbReference type="Google" id="ProtNLM"/>
    </source>
</evidence>
<evidence type="ECO:0000313" key="6">
    <source>
        <dbReference type="Proteomes" id="UP001302429"/>
    </source>
</evidence>
<evidence type="ECO:0000256" key="1">
    <source>
        <dbReference type="ARBA" id="ARBA00022448"/>
    </source>
</evidence>
<feature type="domain" description="Trimeric autotransporter adhesin YadA-like head" evidence="3">
    <location>
        <begin position="2301"/>
        <end position="2323"/>
    </location>
</feature>
<feature type="domain" description="Trimeric autotransporter adhesin YadA-like head" evidence="3">
    <location>
        <begin position="277"/>
        <end position="301"/>
    </location>
</feature>
<dbReference type="Gene3D" id="2.150.10.10">
    <property type="entry name" value="Serralysin-like metalloprotease, C-terminal"/>
    <property type="match status" value="28"/>
</dbReference>
<dbReference type="InterPro" id="IPR045584">
    <property type="entry name" value="Pilin-like"/>
</dbReference>
<dbReference type="GO" id="GO:0019867">
    <property type="term" value="C:outer membrane"/>
    <property type="evidence" value="ECO:0007669"/>
    <property type="project" value="InterPro"/>
</dbReference>
<feature type="domain" description="Trimeric autotransporter adhesin YadA-like stalk" evidence="4">
    <location>
        <begin position="2520"/>
        <end position="2558"/>
    </location>
</feature>
<feature type="domain" description="Trimeric autotransporter adhesin YadA-like head" evidence="3">
    <location>
        <begin position="1667"/>
        <end position="1688"/>
    </location>
</feature>
<feature type="domain" description="Trimeric autotransporter adhesin YadA-like head" evidence="3">
    <location>
        <begin position="1877"/>
        <end position="1902"/>
    </location>
</feature>
<protein>
    <recommendedName>
        <fullName evidence="7">Autotransporter adhesin</fullName>
    </recommendedName>
</protein>
<feature type="domain" description="Trimeric autotransporter adhesin YadA-like head" evidence="3">
    <location>
        <begin position="1072"/>
        <end position="1090"/>
    </location>
</feature>
<feature type="domain" description="Trimeric autotransporter adhesin YadA-like head" evidence="3">
    <location>
        <begin position="1556"/>
        <end position="1580"/>
    </location>
</feature>
<feature type="domain" description="Trimeric autotransporter adhesin YadA-like stalk" evidence="4">
    <location>
        <begin position="2189"/>
        <end position="2231"/>
    </location>
</feature>
<feature type="domain" description="Trimeric autotransporter adhesin YadA-like head" evidence="3">
    <location>
        <begin position="2412"/>
        <end position="2435"/>
    </location>
</feature>
<feature type="domain" description="Trimeric autotransporter adhesin YadA-like head" evidence="3">
    <location>
        <begin position="2825"/>
        <end position="2848"/>
    </location>
</feature>
<proteinExistence type="predicted"/>
<feature type="domain" description="Trimeric autotransporter adhesin YadA-like stalk" evidence="4">
    <location>
        <begin position="1317"/>
        <end position="1356"/>
    </location>
</feature>
<feature type="domain" description="Trimeric autotransporter adhesin YadA-like head" evidence="3">
    <location>
        <begin position="1412"/>
        <end position="1438"/>
    </location>
</feature>
<dbReference type="CDD" id="cd12820">
    <property type="entry name" value="LbR_YadA-like"/>
    <property type="match status" value="4"/>
</dbReference>
<dbReference type="Gene3D" id="1.20.5.170">
    <property type="match status" value="8"/>
</dbReference>
<feature type="domain" description="Trimeric autotransporter adhesin YadA-like stalk" evidence="4">
    <location>
        <begin position="1731"/>
        <end position="1768"/>
    </location>
</feature>
<organism evidence="5 6">
    <name type="scientific">Alterisphingorhabdus coralli</name>
    <dbReference type="NCBI Taxonomy" id="3071408"/>
    <lineage>
        <taxon>Bacteria</taxon>
        <taxon>Pseudomonadati</taxon>
        <taxon>Pseudomonadota</taxon>
        <taxon>Alphaproteobacteria</taxon>
        <taxon>Sphingomonadales</taxon>
        <taxon>Sphingomonadaceae</taxon>
        <taxon>Alterisphingorhabdus (ex Yan et al. 2024)</taxon>
    </lineage>
</organism>
<feature type="domain" description="Trimeric autotransporter adhesin YadA-like head" evidence="3">
    <location>
        <begin position="1196"/>
        <end position="1216"/>
    </location>
</feature>
<feature type="domain" description="Trimeric autotransporter adhesin YadA-like head" evidence="3">
    <location>
        <begin position="1528"/>
        <end position="1552"/>
    </location>
</feature>
<dbReference type="KEGG" id="acoa:RB602_08420"/>
<feature type="domain" description="Trimeric autotransporter adhesin YadA-like head" evidence="3">
    <location>
        <begin position="2853"/>
        <end position="2879"/>
    </location>
</feature>
<dbReference type="InterPro" id="IPR008640">
    <property type="entry name" value="Adhesin_Head_dom"/>
</dbReference>
<dbReference type="RefSeq" id="WP_317080120.1">
    <property type="nucleotide sequence ID" value="NZ_CP136594.1"/>
</dbReference>
<keyword evidence="2" id="KW-0653">Protein transport</keyword>